<reference evidence="1" key="1">
    <citation type="submission" date="2020-06" db="EMBL/GenBank/DDBJ databases">
        <title>Draft genome of Bugula neritina, a colonial animal packing powerful symbionts and potential medicines.</title>
        <authorList>
            <person name="Rayko M."/>
        </authorList>
    </citation>
    <scope>NUCLEOTIDE SEQUENCE [LARGE SCALE GENOMIC DNA]</scope>
    <source>
        <strain evidence="1">Kwan_BN1</strain>
    </source>
</reference>
<gene>
    <name evidence="1" type="ORF">EB796_004005</name>
</gene>
<organism evidence="1 2">
    <name type="scientific">Bugula neritina</name>
    <name type="common">Brown bryozoan</name>
    <name type="synonym">Sertularia neritina</name>
    <dbReference type="NCBI Taxonomy" id="10212"/>
    <lineage>
        <taxon>Eukaryota</taxon>
        <taxon>Metazoa</taxon>
        <taxon>Spiralia</taxon>
        <taxon>Lophotrochozoa</taxon>
        <taxon>Bryozoa</taxon>
        <taxon>Gymnolaemata</taxon>
        <taxon>Cheilostomatida</taxon>
        <taxon>Flustrina</taxon>
        <taxon>Buguloidea</taxon>
        <taxon>Bugulidae</taxon>
        <taxon>Bugula</taxon>
    </lineage>
</organism>
<evidence type="ECO:0000313" key="2">
    <source>
        <dbReference type="Proteomes" id="UP000593567"/>
    </source>
</evidence>
<dbReference type="EMBL" id="VXIV02000531">
    <property type="protein sequence ID" value="KAF6037686.1"/>
    <property type="molecule type" value="Genomic_DNA"/>
</dbReference>
<keyword evidence="2" id="KW-1185">Reference proteome</keyword>
<comment type="caution">
    <text evidence="1">The sequence shown here is derived from an EMBL/GenBank/DDBJ whole genome shotgun (WGS) entry which is preliminary data.</text>
</comment>
<name>A0A7J7KK24_BUGNE</name>
<accession>A0A7J7KK24</accession>
<dbReference type="Proteomes" id="UP000593567">
    <property type="component" value="Unassembled WGS sequence"/>
</dbReference>
<proteinExistence type="predicted"/>
<evidence type="ECO:0000313" key="1">
    <source>
        <dbReference type="EMBL" id="KAF6037686.1"/>
    </source>
</evidence>
<protein>
    <submittedName>
        <fullName evidence="1">Uncharacterized protein</fullName>
    </submittedName>
</protein>
<dbReference type="AlphaFoldDB" id="A0A7J7KK24"/>
<sequence>MELPFQWEVPSYIQYQFSIQIPLCVWLGHCGINWDTPIFRLANKPLVMNNTVAQPTNCYKVLLQLENYSNYNKLTMSGEMGKDVELTDYFSECEIKAMGRCEITRNENLIRNYNFMKSIGLGTVKPPFPKKKEVLKQPLADRSLGSLEKDVEAAVNTRLIQERKTVGRFPPPAPTFPVEKTTNCDTKNADADTDGQLEGVLNLVSRLVRELLLF</sequence>